<evidence type="ECO:0000256" key="3">
    <source>
        <dbReference type="ARBA" id="ARBA00022676"/>
    </source>
</evidence>
<evidence type="ECO:0000313" key="12">
    <source>
        <dbReference type="EMBL" id="SHN51074.1"/>
    </source>
</evidence>
<comment type="subcellular location">
    <subcellularLocation>
        <location evidence="1">Cell membrane</location>
    </subcellularLocation>
</comment>
<keyword evidence="4 12" id="KW-0808">Transferase</keyword>
<evidence type="ECO:0000256" key="5">
    <source>
        <dbReference type="ARBA" id="ARBA00022746"/>
    </source>
</evidence>
<dbReference type="Gene3D" id="3.90.550.10">
    <property type="entry name" value="Spore Coat Polysaccharide Biosynthesis Protein SpsA, Chain A"/>
    <property type="match status" value="1"/>
</dbReference>
<dbReference type="InterPro" id="IPR029044">
    <property type="entry name" value="Nucleotide-diphossugar_trans"/>
</dbReference>
<comment type="pathway">
    <text evidence="8">Carotenoid biosynthesis; staphyloxanthin biosynthesis; staphyloxanthin from farnesyl diphosphate: step 4/5.</text>
</comment>
<evidence type="ECO:0000256" key="1">
    <source>
        <dbReference type="ARBA" id="ARBA00004236"/>
    </source>
</evidence>
<evidence type="ECO:0000256" key="6">
    <source>
        <dbReference type="ARBA" id="ARBA00023136"/>
    </source>
</evidence>
<gene>
    <name evidence="12" type="ORF">SAMN02745247_00639</name>
</gene>
<protein>
    <recommendedName>
        <fullName evidence="10">4,4'-diaponeurosporenoate glycosyltransferase</fullName>
    </recommendedName>
</protein>
<keyword evidence="6" id="KW-0472">Membrane</keyword>
<name>A0A1M7RY63_9FIRM</name>
<comment type="function">
    <text evidence="7">Catalyzes the glycosylation of 4,4'-diaponeurosporenoate, i.e. the esterification of glucose at the C1'' position with the carboxyl group of 4,4'-diaponeurosporenic acid, to form glycosyl-4,4'-diaponeurosporenoate. This is a step in the biosynthesis of staphyloxanthin, an orange pigment present in most staphylococci strains.</text>
</comment>
<keyword evidence="2" id="KW-1003">Cell membrane</keyword>
<dbReference type="GO" id="GO:0016117">
    <property type="term" value="P:carotenoid biosynthetic process"/>
    <property type="evidence" value="ECO:0007669"/>
    <property type="project" value="UniProtKB-KW"/>
</dbReference>
<evidence type="ECO:0000256" key="10">
    <source>
        <dbReference type="ARBA" id="ARBA00040345"/>
    </source>
</evidence>
<evidence type="ECO:0000256" key="8">
    <source>
        <dbReference type="ARBA" id="ARBA00037904"/>
    </source>
</evidence>
<comment type="similarity">
    <text evidence="9">Belongs to the glycosyltransferase 2 family. CrtQ subfamily.</text>
</comment>
<evidence type="ECO:0000313" key="13">
    <source>
        <dbReference type="Proteomes" id="UP000184097"/>
    </source>
</evidence>
<organism evidence="12 13">
    <name type="scientific">Butyrivibrio hungatei DSM 14810</name>
    <dbReference type="NCBI Taxonomy" id="1121132"/>
    <lineage>
        <taxon>Bacteria</taxon>
        <taxon>Bacillati</taxon>
        <taxon>Bacillota</taxon>
        <taxon>Clostridia</taxon>
        <taxon>Lachnospirales</taxon>
        <taxon>Lachnospiraceae</taxon>
        <taxon>Butyrivibrio</taxon>
    </lineage>
</organism>
<dbReference type="GO" id="GO:0016757">
    <property type="term" value="F:glycosyltransferase activity"/>
    <property type="evidence" value="ECO:0007669"/>
    <property type="project" value="UniProtKB-KW"/>
</dbReference>
<dbReference type="RefSeq" id="WP_072700896.1">
    <property type="nucleotide sequence ID" value="NZ_FRDH01000003.1"/>
</dbReference>
<feature type="domain" description="Glycosyltransferase 2-like" evidence="11">
    <location>
        <begin position="4"/>
        <end position="160"/>
    </location>
</feature>
<dbReference type="GO" id="GO:0005886">
    <property type="term" value="C:plasma membrane"/>
    <property type="evidence" value="ECO:0007669"/>
    <property type="project" value="UniProtKB-SubCell"/>
</dbReference>
<dbReference type="Pfam" id="PF00535">
    <property type="entry name" value="Glycos_transf_2"/>
    <property type="match status" value="1"/>
</dbReference>
<dbReference type="Gene3D" id="3.40.50.720">
    <property type="entry name" value="NAD(P)-binding Rossmann-like Domain"/>
    <property type="match status" value="1"/>
</dbReference>
<dbReference type="EMBL" id="FRDH01000003">
    <property type="protein sequence ID" value="SHN51074.1"/>
    <property type="molecule type" value="Genomic_DNA"/>
</dbReference>
<proteinExistence type="inferred from homology"/>
<sequence length="360" mass="40902">MIISIITICFNDIAGLKKTCESVISQNCHEYEHVIIDGGSEDGTKEYLRSLSNSKVVWKSEPDKGRSDAFNKGIKMSSGEYIICLNAGDYFFDENVVGDIVSDCKDNQVDAFCYAVMRKDGIVMHCKNEEYWREGLQAHQGLVLSRKTYDEIGGYNLILKNRMDLDLFLRLAYFNVSHRIINRTIAVFDTNGTSSYDKSNYWLEGALLKTLFNKELSYNEFSEMSNILSSKDSTELKGDDTNKKYALIYNWMISQMDGCEISKSLLNRGITTISIYGAGQLGSLLFKHLNDSKVEIKEIIDRKQGKKLWGMESISMDEMSSDVDAVIVTVIDDYEDIRKKILNKFHDIRVIALKDLVAGK</sequence>
<evidence type="ECO:0000259" key="11">
    <source>
        <dbReference type="Pfam" id="PF00535"/>
    </source>
</evidence>
<dbReference type="InterPro" id="IPR001173">
    <property type="entry name" value="Glyco_trans_2-like"/>
</dbReference>
<evidence type="ECO:0000256" key="4">
    <source>
        <dbReference type="ARBA" id="ARBA00022679"/>
    </source>
</evidence>
<keyword evidence="5" id="KW-0125">Carotenoid biosynthesis</keyword>
<dbReference type="PANTHER" id="PTHR43646:SF2">
    <property type="entry name" value="GLYCOSYLTRANSFERASE 2-LIKE DOMAIN-CONTAINING PROTEIN"/>
    <property type="match status" value="1"/>
</dbReference>
<evidence type="ECO:0000256" key="2">
    <source>
        <dbReference type="ARBA" id="ARBA00022475"/>
    </source>
</evidence>
<evidence type="ECO:0000256" key="7">
    <source>
        <dbReference type="ARBA" id="ARBA00037281"/>
    </source>
</evidence>
<dbReference type="PANTHER" id="PTHR43646">
    <property type="entry name" value="GLYCOSYLTRANSFERASE"/>
    <property type="match status" value="1"/>
</dbReference>
<dbReference type="AlphaFoldDB" id="A0A1M7RY63"/>
<keyword evidence="3" id="KW-0328">Glycosyltransferase</keyword>
<reference evidence="12 13" key="1">
    <citation type="submission" date="2016-12" db="EMBL/GenBank/DDBJ databases">
        <authorList>
            <person name="Song W.-J."/>
            <person name="Kurnit D.M."/>
        </authorList>
    </citation>
    <scope>NUCLEOTIDE SEQUENCE [LARGE SCALE GENOMIC DNA]</scope>
    <source>
        <strain evidence="12 13">DSM 14810</strain>
    </source>
</reference>
<dbReference type="SUPFAM" id="SSF53448">
    <property type="entry name" value="Nucleotide-diphospho-sugar transferases"/>
    <property type="match status" value="1"/>
</dbReference>
<evidence type="ECO:0000256" key="9">
    <source>
        <dbReference type="ARBA" id="ARBA00038120"/>
    </source>
</evidence>
<accession>A0A1M7RY63</accession>
<dbReference type="Proteomes" id="UP000184097">
    <property type="component" value="Unassembled WGS sequence"/>
</dbReference>